<protein>
    <submittedName>
        <fullName evidence="1">Uncharacterized protein</fullName>
    </submittedName>
</protein>
<gene>
    <name evidence="1" type="ORF">MLD38_039181</name>
</gene>
<organism evidence="1 2">
    <name type="scientific">Melastoma candidum</name>
    <dbReference type="NCBI Taxonomy" id="119954"/>
    <lineage>
        <taxon>Eukaryota</taxon>
        <taxon>Viridiplantae</taxon>
        <taxon>Streptophyta</taxon>
        <taxon>Embryophyta</taxon>
        <taxon>Tracheophyta</taxon>
        <taxon>Spermatophyta</taxon>
        <taxon>Magnoliopsida</taxon>
        <taxon>eudicotyledons</taxon>
        <taxon>Gunneridae</taxon>
        <taxon>Pentapetalae</taxon>
        <taxon>rosids</taxon>
        <taxon>malvids</taxon>
        <taxon>Myrtales</taxon>
        <taxon>Melastomataceae</taxon>
        <taxon>Melastomatoideae</taxon>
        <taxon>Melastomateae</taxon>
        <taxon>Melastoma</taxon>
    </lineage>
</organism>
<keyword evidence="2" id="KW-1185">Reference proteome</keyword>
<name>A0ACB9L207_9MYRT</name>
<reference evidence="2" key="1">
    <citation type="journal article" date="2023" name="Front. Plant Sci.">
        <title>Chromosomal-level genome assembly of Melastoma candidum provides insights into trichome evolution.</title>
        <authorList>
            <person name="Zhong Y."/>
            <person name="Wu W."/>
            <person name="Sun C."/>
            <person name="Zou P."/>
            <person name="Liu Y."/>
            <person name="Dai S."/>
            <person name="Zhou R."/>
        </authorList>
    </citation>
    <scope>NUCLEOTIDE SEQUENCE [LARGE SCALE GENOMIC DNA]</scope>
</reference>
<proteinExistence type="predicted"/>
<dbReference type="EMBL" id="CM042891">
    <property type="protein sequence ID" value="KAI4303570.1"/>
    <property type="molecule type" value="Genomic_DNA"/>
</dbReference>
<accession>A0ACB9L207</accession>
<evidence type="ECO:0000313" key="2">
    <source>
        <dbReference type="Proteomes" id="UP001057402"/>
    </source>
</evidence>
<sequence length="108" mass="11697">MRGNKADMMGLENHRESNPPPFGLVGGGVGRLSLTAGCLLFLCVLEPRPVLRPTTRFSFPATATPRVCALFVDHVPWGCHALCSCLREWANVVSASSLERQCMLCVPA</sequence>
<evidence type="ECO:0000313" key="1">
    <source>
        <dbReference type="EMBL" id="KAI4303570.1"/>
    </source>
</evidence>
<comment type="caution">
    <text evidence="1">The sequence shown here is derived from an EMBL/GenBank/DDBJ whole genome shotgun (WGS) entry which is preliminary data.</text>
</comment>
<dbReference type="Proteomes" id="UP001057402">
    <property type="component" value="Chromosome 12"/>
</dbReference>